<sequence length="687" mass="65755">MSFVVAAPELVTDAARNLASLGSTISEAHTAAAGPTIGLLVAADDEVSAAVAALFSNHASAFQALSARAAAFHTQLVATLNAGAGAYATAEAANALPLASPLQALQDNASGLLSSAPVQNLEQNVLGVINAPTEALLSRPLIGNGVNGSTNAEGVGTAGGAGGILWGNGGSGGASTATGVAGGAGGPAGLLGTGGMGGMGGAGAAGGAGGTGGLLWGTGGTGGLGGTNGIGGAGGNAVLFGAGGAGGQGGTFTLDAASEVVDGGVGGTGGTGGLLWGNGGAGGIGGPFATGGAGGTAHWFGNGGAGGEGGAFANGGTGGHGGQLIGNGGGGGTGGVTDGAATAGGTGAPGGALAGHAGSAGGAGGAASVTLTMDQTRPELDISINGGPVSKAFIDTGSTTTLIPEQNVNVQSLGQPIQEGLEYTFGPSSDPSLQTITHYDTYTAEMNLGNGIMTKPMTIGVVTSETDGNGIAKPMSEWEGVLGTGVNTVSTDQLSNQNLPNSFVPQLPGDLANGVLINQPQHYFQFGDNPLTPFASVSGAPETGQLEISVSYDGVTTGYQAVNFATIDTGGVGGDIPQNLLPNNLSGILPGAPLPDGTTFSVQAYNSSTGGYAPLYTQTVSVDPNLYPQTLVEVPQSTIPPGSPNPSGVFNTGNYIFSQMPIYMSYTPPATGGTLIGGTTYFDVPSS</sequence>
<dbReference type="GO" id="GO:0004190">
    <property type="term" value="F:aspartic-type endopeptidase activity"/>
    <property type="evidence" value="ECO:0007669"/>
    <property type="project" value="InterPro"/>
</dbReference>
<dbReference type="SUPFAM" id="SSF140459">
    <property type="entry name" value="PE/PPE dimer-like"/>
    <property type="match status" value="1"/>
</dbReference>
<dbReference type="Pfam" id="PF21526">
    <property type="entry name" value="PGRS"/>
    <property type="match status" value="1"/>
</dbReference>
<dbReference type="InterPro" id="IPR048054">
    <property type="entry name" value="PecA_C"/>
</dbReference>
<gene>
    <name evidence="1" type="ORF">MPRM_55410</name>
</gene>
<dbReference type="EMBL" id="AP022614">
    <property type="protein sequence ID" value="BBZ48260.1"/>
    <property type="molecule type" value="Genomic_DNA"/>
</dbReference>
<accession>A0A7I7Z2L5</accession>
<dbReference type="InterPro" id="IPR000084">
    <property type="entry name" value="PE-PGRS_N"/>
</dbReference>
<dbReference type="Gene3D" id="1.10.287.850">
    <property type="entry name" value="HP0062-like domain"/>
    <property type="match status" value="1"/>
</dbReference>
<keyword evidence="2" id="KW-1185">Reference proteome</keyword>
<dbReference type="Gene3D" id="2.40.70.10">
    <property type="entry name" value="Acid Proteases"/>
    <property type="match status" value="1"/>
</dbReference>
<dbReference type="InterPro" id="IPR038332">
    <property type="entry name" value="PPE_sf"/>
</dbReference>
<protein>
    <submittedName>
        <fullName evidence="1">Uncharacterized protein</fullName>
    </submittedName>
</protein>
<dbReference type="Pfam" id="PF00934">
    <property type="entry name" value="PE"/>
    <property type="match status" value="1"/>
</dbReference>
<evidence type="ECO:0000313" key="2">
    <source>
        <dbReference type="Proteomes" id="UP000467105"/>
    </source>
</evidence>
<evidence type="ECO:0000313" key="1">
    <source>
        <dbReference type="EMBL" id="BBZ48260.1"/>
    </source>
</evidence>
<organism evidence="1 2">
    <name type="scientific">Mycobacterium parmense</name>
    <dbReference type="NCBI Taxonomy" id="185642"/>
    <lineage>
        <taxon>Bacteria</taxon>
        <taxon>Bacillati</taxon>
        <taxon>Actinomycetota</taxon>
        <taxon>Actinomycetes</taxon>
        <taxon>Mycobacteriales</taxon>
        <taxon>Mycobacteriaceae</taxon>
        <taxon>Mycobacterium</taxon>
        <taxon>Mycobacterium simiae complex</taxon>
    </lineage>
</organism>
<dbReference type="RefSeq" id="WP_085269430.1">
    <property type="nucleotide sequence ID" value="NZ_AP022614.1"/>
</dbReference>
<dbReference type="Proteomes" id="UP000467105">
    <property type="component" value="Chromosome"/>
</dbReference>
<dbReference type="AlphaFoldDB" id="A0A7I7Z2L5"/>
<dbReference type="OrthoDB" id="5190013at2"/>
<dbReference type="InterPro" id="IPR048996">
    <property type="entry name" value="PGRS_rpt"/>
</dbReference>
<reference evidence="1 2" key="1">
    <citation type="journal article" date="2019" name="Emerg. Microbes Infect.">
        <title>Comprehensive subspecies identification of 175 nontuberculous mycobacteria species based on 7547 genomic profiles.</title>
        <authorList>
            <person name="Matsumoto Y."/>
            <person name="Kinjo T."/>
            <person name="Motooka D."/>
            <person name="Nabeya D."/>
            <person name="Jung N."/>
            <person name="Uechi K."/>
            <person name="Horii T."/>
            <person name="Iida T."/>
            <person name="Fujita J."/>
            <person name="Nakamura S."/>
        </authorList>
    </citation>
    <scope>NUCLEOTIDE SEQUENCE [LARGE SCALE GENOMIC DNA]</scope>
    <source>
        <strain evidence="1 2">JCM 14742</strain>
    </source>
</reference>
<dbReference type="InterPro" id="IPR021109">
    <property type="entry name" value="Peptidase_aspartic_dom_sf"/>
</dbReference>
<name>A0A7I7Z2L5_9MYCO</name>
<proteinExistence type="predicted"/>
<dbReference type="Pfam" id="PF20729">
    <property type="entry name" value="PE-PGRS_C"/>
    <property type="match status" value="1"/>
</dbReference>